<comment type="caution">
    <text evidence="1">The sequence shown here is derived from an EMBL/GenBank/DDBJ whole genome shotgun (WGS) entry which is preliminary data.</text>
</comment>
<name>A0A941IWU1_9BACT</name>
<protein>
    <submittedName>
        <fullName evidence="1">Uncharacterized protein</fullName>
    </submittedName>
</protein>
<accession>A0A941IWU1</accession>
<dbReference type="AlphaFoldDB" id="A0A941IWU1"/>
<reference evidence="1" key="1">
    <citation type="journal article" date="2018" name="Int. J. Syst. Evol. Microbiol.">
        <title>Carboxylicivirga sediminis sp. nov., isolated from coastal sediment.</title>
        <authorList>
            <person name="Wang F.Q."/>
            <person name="Ren L.H."/>
            <person name="Zou R.J."/>
            <person name="Sun Y.Z."/>
            <person name="Liu X.J."/>
            <person name="Jiang F."/>
            <person name="Liu L.J."/>
        </authorList>
    </citation>
    <scope>NUCLEOTIDE SEQUENCE</scope>
    <source>
        <strain evidence="1">JR1</strain>
    </source>
</reference>
<evidence type="ECO:0000313" key="2">
    <source>
        <dbReference type="Proteomes" id="UP000679220"/>
    </source>
</evidence>
<proteinExistence type="predicted"/>
<evidence type="ECO:0000313" key="1">
    <source>
        <dbReference type="EMBL" id="MBR8534674.1"/>
    </source>
</evidence>
<dbReference type="Proteomes" id="UP000679220">
    <property type="component" value="Unassembled WGS sequence"/>
</dbReference>
<keyword evidence="2" id="KW-1185">Reference proteome</keyword>
<reference evidence="1" key="2">
    <citation type="submission" date="2021-04" db="EMBL/GenBank/DDBJ databases">
        <authorList>
            <person name="Zhang T."/>
            <person name="Zhang Y."/>
            <person name="Lu D."/>
            <person name="Zuo D."/>
            <person name="Du Z."/>
        </authorList>
    </citation>
    <scope>NUCLEOTIDE SEQUENCE</scope>
    <source>
        <strain evidence="1">JR1</strain>
    </source>
</reference>
<gene>
    <name evidence="1" type="ORF">KDU71_03815</name>
</gene>
<sequence>MANWKNNLSYGYTWLTLLRLKQIDVVFNDSKDIKMSELSFYNPTISKESLQAEAINLANTIDSAFIVGMGAKLENNITQEKAINSMVEILIDETKTIEDLANKNDENYLFLNEQG</sequence>
<dbReference type="EMBL" id="JAGTAR010000003">
    <property type="protein sequence ID" value="MBR8534674.1"/>
    <property type="molecule type" value="Genomic_DNA"/>
</dbReference>
<organism evidence="1 2">
    <name type="scientific">Carboxylicivirga sediminis</name>
    <dbReference type="NCBI Taxonomy" id="2006564"/>
    <lineage>
        <taxon>Bacteria</taxon>
        <taxon>Pseudomonadati</taxon>
        <taxon>Bacteroidota</taxon>
        <taxon>Bacteroidia</taxon>
        <taxon>Marinilabiliales</taxon>
        <taxon>Marinilabiliaceae</taxon>
        <taxon>Carboxylicivirga</taxon>
    </lineage>
</organism>
<dbReference type="RefSeq" id="WP_212188573.1">
    <property type="nucleotide sequence ID" value="NZ_JAGTAR010000003.1"/>
</dbReference>